<reference evidence="9" key="1">
    <citation type="journal article" date="2020" name="Stud. Mycol.">
        <title>101 Dothideomycetes genomes: a test case for predicting lifestyles and emergence of pathogens.</title>
        <authorList>
            <person name="Haridas S."/>
            <person name="Albert R."/>
            <person name="Binder M."/>
            <person name="Bloem J."/>
            <person name="Labutti K."/>
            <person name="Salamov A."/>
            <person name="Andreopoulos B."/>
            <person name="Baker S."/>
            <person name="Barry K."/>
            <person name="Bills G."/>
            <person name="Bluhm B."/>
            <person name="Cannon C."/>
            <person name="Castanera R."/>
            <person name="Culley D."/>
            <person name="Daum C."/>
            <person name="Ezra D."/>
            <person name="Gonzalez J."/>
            <person name="Henrissat B."/>
            <person name="Kuo A."/>
            <person name="Liang C."/>
            <person name="Lipzen A."/>
            <person name="Lutzoni F."/>
            <person name="Magnuson J."/>
            <person name="Mondo S."/>
            <person name="Nolan M."/>
            <person name="Ohm R."/>
            <person name="Pangilinan J."/>
            <person name="Park H.-J."/>
            <person name="Ramirez L."/>
            <person name="Alfaro M."/>
            <person name="Sun H."/>
            <person name="Tritt A."/>
            <person name="Yoshinaga Y."/>
            <person name="Zwiers L.-H."/>
            <person name="Turgeon B."/>
            <person name="Goodwin S."/>
            <person name="Spatafora J."/>
            <person name="Crous P."/>
            <person name="Grigoriev I."/>
        </authorList>
    </citation>
    <scope>NUCLEOTIDE SEQUENCE</scope>
    <source>
        <strain evidence="9">CBS 122681</strain>
    </source>
</reference>
<keyword evidence="5" id="KW-0560">Oxidoreductase</keyword>
<comment type="similarity">
    <text evidence="3">Belongs to the nitroreductase family.</text>
</comment>
<keyword evidence="7" id="KW-0732">Signal</keyword>
<dbReference type="OrthoDB" id="2138173at2759"/>
<name>A0A6A6T6I3_9PLEO</name>
<feature type="domain" description="Nitroreductase" evidence="8">
    <location>
        <begin position="124"/>
        <end position="291"/>
    </location>
</feature>
<dbReference type="EMBL" id="MU004346">
    <property type="protein sequence ID" value="KAF2655635.1"/>
    <property type="molecule type" value="Genomic_DNA"/>
</dbReference>
<organism evidence="9 10">
    <name type="scientific">Lophiostoma macrostomum CBS 122681</name>
    <dbReference type="NCBI Taxonomy" id="1314788"/>
    <lineage>
        <taxon>Eukaryota</taxon>
        <taxon>Fungi</taxon>
        <taxon>Dikarya</taxon>
        <taxon>Ascomycota</taxon>
        <taxon>Pezizomycotina</taxon>
        <taxon>Dothideomycetes</taxon>
        <taxon>Pleosporomycetidae</taxon>
        <taxon>Pleosporales</taxon>
        <taxon>Lophiostomataceae</taxon>
        <taxon>Lophiostoma</taxon>
    </lineage>
</organism>
<proteinExistence type="inferred from homology"/>
<sequence>MATRSLITGLLAGLFLAVLLQQLPPFAQLPIANSERGTAAWPTEASEFTAMLKNLLPIARHTARGVASGAGYKSSQLAATTTSLLHTSTPTSASNTPSRLSNTRAYSSDSAIMSDKKTFLEAVQQRRTIYALNKKAPISDKQIQELVNQAVLHVPSSFNSQSARLVVLLNDEHDKFWDFALEILKTIVPEDQFASTEQRITGFRNAYGSILFFEDPAPVRKLEEQFPIYAHHFPTWSEHTSAMHQYALWVALEAEGFGANLQHYNPIVDRKAQEHWNVPVDWKLRAQLVFGGKAGEAGEKSFQPLEERVFVHGAKQ</sequence>
<dbReference type="GO" id="GO:0005634">
    <property type="term" value="C:nucleus"/>
    <property type="evidence" value="ECO:0007669"/>
    <property type="project" value="UniProtKB-SubCell"/>
</dbReference>
<protein>
    <submittedName>
        <fullName evidence="9">Nitroreductase</fullName>
    </submittedName>
</protein>
<dbReference type="InterPro" id="IPR000415">
    <property type="entry name" value="Nitroreductase-like"/>
</dbReference>
<feature type="chain" id="PRO_5025619752" evidence="7">
    <location>
        <begin position="22"/>
        <end position="316"/>
    </location>
</feature>
<keyword evidence="4" id="KW-0963">Cytoplasm</keyword>
<dbReference type="FunFam" id="3.40.109.10:FF:000001">
    <property type="entry name" value="Nitroreductase family"/>
    <property type="match status" value="1"/>
</dbReference>
<dbReference type="GO" id="GO:0005737">
    <property type="term" value="C:cytoplasm"/>
    <property type="evidence" value="ECO:0007669"/>
    <property type="project" value="UniProtKB-SubCell"/>
</dbReference>
<dbReference type="Gene3D" id="3.40.109.10">
    <property type="entry name" value="NADH Oxidase"/>
    <property type="match status" value="1"/>
</dbReference>
<dbReference type="CDD" id="cd02140">
    <property type="entry name" value="Frm2-like"/>
    <property type="match status" value="1"/>
</dbReference>
<dbReference type="PANTHER" id="PTHR43035:SF1">
    <property type="entry name" value="FATTY ACID REPRESSION MUTANT PROTEIN 2-RELATED"/>
    <property type="match status" value="1"/>
</dbReference>
<dbReference type="PANTHER" id="PTHR43035">
    <property type="entry name" value="FATTY ACID REPRESSION MUTANT PROTEIN 2-RELATED"/>
    <property type="match status" value="1"/>
</dbReference>
<evidence type="ECO:0000313" key="10">
    <source>
        <dbReference type="Proteomes" id="UP000799324"/>
    </source>
</evidence>
<evidence type="ECO:0000256" key="1">
    <source>
        <dbReference type="ARBA" id="ARBA00004123"/>
    </source>
</evidence>
<dbReference type="SUPFAM" id="SSF55469">
    <property type="entry name" value="FMN-dependent nitroreductase-like"/>
    <property type="match status" value="1"/>
</dbReference>
<accession>A0A6A6T6I3</accession>
<evidence type="ECO:0000313" key="9">
    <source>
        <dbReference type="EMBL" id="KAF2655635.1"/>
    </source>
</evidence>
<evidence type="ECO:0000256" key="6">
    <source>
        <dbReference type="ARBA" id="ARBA00023242"/>
    </source>
</evidence>
<dbReference type="Pfam" id="PF00881">
    <property type="entry name" value="Nitroreductase"/>
    <property type="match status" value="1"/>
</dbReference>
<gene>
    <name evidence="9" type="ORF">K491DRAFT_692710</name>
</gene>
<dbReference type="AlphaFoldDB" id="A0A6A6T6I3"/>
<evidence type="ECO:0000256" key="4">
    <source>
        <dbReference type="ARBA" id="ARBA00022490"/>
    </source>
</evidence>
<comment type="subcellular location">
    <subcellularLocation>
        <location evidence="2">Cytoplasm</location>
    </subcellularLocation>
    <subcellularLocation>
        <location evidence="1">Nucleus</location>
    </subcellularLocation>
</comment>
<dbReference type="Proteomes" id="UP000799324">
    <property type="component" value="Unassembled WGS sequence"/>
</dbReference>
<dbReference type="InterPro" id="IPR033877">
    <property type="entry name" value="Frm2/Hbn1"/>
</dbReference>
<feature type="signal peptide" evidence="7">
    <location>
        <begin position="1"/>
        <end position="21"/>
    </location>
</feature>
<evidence type="ECO:0000256" key="5">
    <source>
        <dbReference type="ARBA" id="ARBA00023002"/>
    </source>
</evidence>
<dbReference type="InterPro" id="IPR029479">
    <property type="entry name" value="Nitroreductase"/>
</dbReference>
<dbReference type="GO" id="GO:0016491">
    <property type="term" value="F:oxidoreductase activity"/>
    <property type="evidence" value="ECO:0007669"/>
    <property type="project" value="UniProtKB-KW"/>
</dbReference>
<keyword evidence="6" id="KW-0539">Nucleus</keyword>
<evidence type="ECO:0000256" key="2">
    <source>
        <dbReference type="ARBA" id="ARBA00004496"/>
    </source>
</evidence>
<evidence type="ECO:0000256" key="7">
    <source>
        <dbReference type="SAM" id="SignalP"/>
    </source>
</evidence>
<evidence type="ECO:0000259" key="8">
    <source>
        <dbReference type="Pfam" id="PF00881"/>
    </source>
</evidence>
<evidence type="ECO:0000256" key="3">
    <source>
        <dbReference type="ARBA" id="ARBA00007118"/>
    </source>
</evidence>
<keyword evidence="10" id="KW-1185">Reference proteome</keyword>
<dbReference type="GO" id="GO:0034599">
    <property type="term" value="P:cellular response to oxidative stress"/>
    <property type="evidence" value="ECO:0007669"/>
    <property type="project" value="InterPro"/>
</dbReference>